<accession>A0AAW0XVY6</accession>
<feature type="domain" description="XPG N-terminal" evidence="19">
    <location>
        <begin position="1"/>
        <end position="99"/>
    </location>
</feature>
<dbReference type="GO" id="GO:0046872">
    <property type="term" value="F:metal ion binding"/>
    <property type="evidence" value="ECO:0007669"/>
    <property type="project" value="UniProtKB-UniRule"/>
</dbReference>
<evidence type="ECO:0000256" key="16">
    <source>
        <dbReference type="RuleBase" id="RU910737"/>
    </source>
</evidence>
<comment type="cofactor">
    <cofactor evidence="16">
        <name>Mg(2+)</name>
        <dbReference type="ChEBI" id="CHEBI:18420"/>
    </cofactor>
    <text evidence="16">Binds 2 magnesium ions per subunit. They probably participate in the reaction catalyzed by the enzyme. May bind an additional third magnesium ion after substrate binding.</text>
</comment>
<evidence type="ECO:0000256" key="15">
    <source>
        <dbReference type="ARBA" id="ARBA00023242"/>
    </source>
</evidence>
<evidence type="ECO:0000256" key="1">
    <source>
        <dbReference type="ARBA" id="ARBA00004123"/>
    </source>
</evidence>
<evidence type="ECO:0000256" key="10">
    <source>
        <dbReference type="ARBA" id="ARBA00022839"/>
    </source>
</evidence>
<dbReference type="CDD" id="cd09857">
    <property type="entry name" value="PIN_EXO1"/>
    <property type="match status" value="1"/>
</dbReference>
<dbReference type="GO" id="GO:0006298">
    <property type="term" value="P:mismatch repair"/>
    <property type="evidence" value="ECO:0007669"/>
    <property type="project" value="TreeGrafter"/>
</dbReference>
<feature type="compositionally biased region" description="Polar residues" evidence="17">
    <location>
        <begin position="487"/>
        <end position="499"/>
    </location>
</feature>
<keyword evidence="8 16" id="KW-0228">DNA excision</keyword>
<keyword evidence="9 16" id="KW-0378">Hydrolase</keyword>
<evidence type="ECO:0000256" key="6">
    <source>
        <dbReference type="ARBA" id="ARBA00022759"/>
    </source>
</evidence>
<gene>
    <name evidence="20" type="ORF">OTU49_000947</name>
</gene>
<dbReference type="InterPro" id="IPR037315">
    <property type="entry name" value="EXO1_H3TH"/>
</dbReference>
<dbReference type="FunFam" id="3.40.50.1010:FF:000002">
    <property type="entry name" value="Exonuclease 1, putative"/>
    <property type="match status" value="1"/>
</dbReference>
<dbReference type="CDD" id="cd09908">
    <property type="entry name" value="H3TH_EXO1"/>
    <property type="match status" value="1"/>
</dbReference>
<keyword evidence="15 16" id="KW-0539">Nucleus</keyword>
<dbReference type="SUPFAM" id="SSF47807">
    <property type="entry name" value="5' to 3' exonuclease, C-terminal subdomain"/>
    <property type="match status" value="1"/>
</dbReference>
<dbReference type="InterPro" id="IPR019974">
    <property type="entry name" value="XPG_CS"/>
</dbReference>
<dbReference type="GO" id="GO:0006310">
    <property type="term" value="P:DNA recombination"/>
    <property type="evidence" value="ECO:0007669"/>
    <property type="project" value="TreeGrafter"/>
</dbReference>
<evidence type="ECO:0000259" key="18">
    <source>
        <dbReference type="SMART" id="SM00484"/>
    </source>
</evidence>
<evidence type="ECO:0000256" key="5">
    <source>
        <dbReference type="ARBA" id="ARBA00022723"/>
    </source>
</evidence>
<dbReference type="SMART" id="SM00279">
    <property type="entry name" value="HhH2"/>
    <property type="match status" value="1"/>
</dbReference>
<keyword evidence="11 16" id="KW-0460">Magnesium</keyword>
<evidence type="ECO:0000256" key="8">
    <source>
        <dbReference type="ARBA" id="ARBA00022769"/>
    </source>
</evidence>
<dbReference type="InterPro" id="IPR006086">
    <property type="entry name" value="XPG-I_dom"/>
</dbReference>
<dbReference type="Gene3D" id="3.40.50.1010">
    <property type="entry name" value="5'-nuclease"/>
    <property type="match status" value="1"/>
</dbReference>
<dbReference type="SMART" id="SM00484">
    <property type="entry name" value="XPGI"/>
    <property type="match status" value="1"/>
</dbReference>
<dbReference type="InterPro" id="IPR036279">
    <property type="entry name" value="5-3_exonuclease_C_sf"/>
</dbReference>
<dbReference type="SUPFAM" id="SSF88723">
    <property type="entry name" value="PIN domain-like"/>
    <property type="match status" value="1"/>
</dbReference>
<keyword evidence="4 16" id="KW-0540">Nuclease</keyword>
<comment type="function">
    <text evidence="16">5'-&gt;3' double-stranded DNA exonuclease which may also possess a cryptic 3'-&gt;5' double-stranded DNA exonuclease activity. Functions in DNA mismatch repair.</text>
</comment>
<evidence type="ECO:0000256" key="9">
    <source>
        <dbReference type="ARBA" id="ARBA00022801"/>
    </source>
</evidence>
<evidence type="ECO:0000256" key="4">
    <source>
        <dbReference type="ARBA" id="ARBA00022722"/>
    </source>
</evidence>
<dbReference type="Pfam" id="PF00867">
    <property type="entry name" value="XPG_I"/>
    <property type="match status" value="1"/>
</dbReference>
<evidence type="ECO:0000256" key="11">
    <source>
        <dbReference type="ARBA" id="ARBA00022842"/>
    </source>
</evidence>
<keyword evidence="6" id="KW-0255">Endonuclease</keyword>
<feature type="domain" description="XPG-I" evidence="18">
    <location>
        <begin position="138"/>
        <end position="211"/>
    </location>
</feature>
<keyword evidence="7 16" id="KW-0227">DNA damage</keyword>
<keyword evidence="14 16" id="KW-0234">DNA repair</keyword>
<organism evidence="20 21">
    <name type="scientific">Cherax quadricarinatus</name>
    <name type="common">Australian red claw crayfish</name>
    <dbReference type="NCBI Taxonomy" id="27406"/>
    <lineage>
        <taxon>Eukaryota</taxon>
        <taxon>Metazoa</taxon>
        <taxon>Ecdysozoa</taxon>
        <taxon>Arthropoda</taxon>
        <taxon>Crustacea</taxon>
        <taxon>Multicrustacea</taxon>
        <taxon>Malacostraca</taxon>
        <taxon>Eumalacostraca</taxon>
        <taxon>Eucarida</taxon>
        <taxon>Decapoda</taxon>
        <taxon>Pleocyemata</taxon>
        <taxon>Astacidea</taxon>
        <taxon>Parastacoidea</taxon>
        <taxon>Parastacidae</taxon>
        <taxon>Cherax</taxon>
    </lineage>
</organism>
<evidence type="ECO:0000256" key="17">
    <source>
        <dbReference type="SAM" id="MobiDB-lite"/>
    </source>
</evidence>
<dbReference type="InterPro" id="IPR008918">
    <property type="entry name" value="HhH2"/>
</dbReference>
<dbReference type="Pfam" id="PF00752">
    <property type="entry name" value="XPG_N"/>
    <property type="match status" value="1"/>
</dbReference>
<feature type="region of interest" description="Disordered" evidence="17">
    <location>
        <begin position="769"/>
        <end position="795"/>
    </location>
</feature>
<keyword evidence="5 16" id="KW-0479">Metal-binding</keyword>
<feature type="region of interest" description="Disordered" evidence="17">
    <location>
        <begin position="422"/>
        <end position="499"/>
    </location>
</feature>
<dbReference type="InterPro" id="IPR006084">
    <property type="entry name" value="XPG/Rad2"/>
</dbReference>
<keyword evidence="12 16" id="KW-0267">Excision nuclease</keyword>
<name>A0AAW0XVY6_CHEQU</name>
<keyword evidence="10 16" id="KW-0269">Exonuclease</keyword>
<evidence type="ECO:0000256" key="12">
    <source>
        <dbReference type="ARBA" id="ARBA00022881"/>
    </source>
</evidence>
<feature type="compositionally biased region" description="Polar residues" evidence="17">
    <location>
        <begin position="452"/>
        <end position="462"/>
    </location>
</feature>
<reference evidence="20 21" key="1">
    <citation type="journal article" date="2024" name="BMC Genomics">
        <title>Genome assembly of redclaw crayfish (Cherax quadricarinatus) provides insights into its immune adaptation and hypoxia tolerance.</title>
        <authorList>
            <person name="Liu Z."/>
            <person name="Zheng J."/>
            <person name="Li H."/>
            <person name="Fang K."/>
            <person name="Wang S."/>
            <person name="He J."/>
            <person name="Zhou D."/>
            <person name="Weng S."/>
            <person name="Chi M."/>
            <person name="Gu Z."/>
            <person name="He J."/>
            <person name="Li F."/>
            <person name="Wang M."/>
        </authorList>
    </citation>
    <scope>NUCLEOTIDE SEQUENCE [LARGE SCALE GENOMIC DNA]</scope>
    <source>
        <strain evidence="20">ZL_2023a</strain>
    </source>
</reference>
<evidence type="ECO:0000259" key="19">
    <source>
        <dbReference type="SMART" id="SM00485"/>
    </source>
</evidence>
<comment type="similarity">
    <text evidence="2 16">Belongs to the XPG/RAD2 endonuclease family. EXO1 subfamily.</text>
</comment>
<comment type="caution">
    <text evidence="20">The sequence shown here is derived from an EMBL/GenBank/DDBJ whole genome shotgun (WGS) entry which is preliminary data.</text>
</comment>
<feature type="region of interest" description="Disordered" evidence="17">
    <location>
        <begin position="342"/>
        <end position="362"/>
    </location>
</feature>
<evidence type="ECO:0000313" key="21">
    <source>
        <dbReference type="Proteomes" id="UP001445076"/>
    </source>
</evidence>
<dbReference type="EC" id="3.1.-.-" evidence="16"/>
<dbReference type="FunFam" id="1.10.150.20:FF:000011">
    <property type="entry name" value="exonuclease 1"/>
    <property type="match status" value="1"/>
</dbReference>
<feature type="compositionally biased region" description="Basic and acidic residues" evidence="17">
    <location>
        <begin position="423"/>
        <end position="440"/>
    </location>
</feature>
<sequence length="826" mass="92296">MGIQGLLPFLKKASREANLREFKGQTAAVDAYCWLHKGAFSCAEKLVRGEPTDGHVIYVLKQINQLLNNDIKPILVFDGCHLPSKAVTETKRRENRERNRKKAKQLLREGKIREAKECFQRCVEVTSEMASDVIKACRARNVDIIVAPYEADAQLAFLNLCGIAQVVITEDSDLVLFGCKACLFKLDSNGGGVMVEQEKLHLAMNVPRDKFFFDKFRNMCILSGCDYLPSLHGIGLAKAYKFFNVTSNPDINNALCKLPSYLKMPHLEVSQEYRDNFIKARNTFLHQLVFDPIQRILRPLNDYPEGMDAVDYPYAGKFVGHERALQIALGNVNVQTGEVADNFSPETYKPPEPKSSSWNKRGDLCSNHPSIWTKNFTKMGPVVPSIINSNVHTMKGKEVTVVNPMFKRRKLEPEVVDDDLTEGELHDLYSHPEKRKRTEVTPDDDSLHDDSGNYTGLGQLSDSLDMDENANTSPPITSVEKNRKSSVEMQCVSSPDQSSVEMQYVSSPDQLKSRNPFAKSKSVSKMQVSSGGQFSALKKFSKIQRTVVDQNIIVHSRYFASSDIKTTPLSHASPPVINNTLTEELSEPESQRDNEEVPGNRLEIKFETSPSKLIKTPLSPVQTNTPPSKPSKTFIWGKLSDMFARTKEKTIKIENSAATKNTFKPVTQPEDKIVCKENTFASCGNSESEELSLSLKSHVPEISFCSDADSLDSAFDSTTSSLPSASQKSQVSEHKFCSDIDSLDNFDLTSSLPLVPEETETTPTLTSPVRTKLTSSRNDHKCRTPGLFRSNKKKNKNQLGVKQLSLKDMFAFKKDGAKLQAVRSSF</sequence>
<dbReference type="InterPro" id="IPR044752">
    <property type="entry name" value="PIN-like_EXO1"/>
</dbReference>
<dbReference type="Gene3D" id="1.10.150.20">
    <property type="entry name" value="5' to 3' exonuclease, C-terminal subdomain"/>
    <property type="match status" value="1"/>
</dbReference>
<keyword evidence="13 16" id="KW-0238">DNA-binding</keyword>
<evidence type="ECO:0000256" key="13">
    <source>
        <dbReference type="ARBA" id="ARBA00023125"/>
    </source>
</evidence>
<comment type="subcellular location">
    <subcellularLocation>
        <location evidence="1 16">Nucleus</location>
    </subcellularLocation>
</comment>
<dbReference type="PROSITE" id="PS00841">
    <property type="entry name" value="XPG_1"/>
    <property type="match status" value="1"/>
</dbReference>
<proteinExistence type="inferred from homology"/>
<dbReference type="Proteomes" id="UP001445076">
    <property type="component" value="Unassembled WGS sequence"/>
</dbReference>
<evidence type="ECO:0000313" key="20">
    <source>
        <dbReference type="EMBL" id="KAK8743986.1"/>
    </source>
</evidence>
<evidence type="ECO:0000256" key="14">
    <source>
        <dbReference type="ARBA" id="ARBA00023204"/>
    </source>
</evidence>
<protein>
    <recommendedName>
        <fullName evidence="3 16">Exonuclease 1</fullName>
        <ecNumber evidence="16">3.1.-.-</ecNumber>
    </recommendedName>
</protein>
<keyword evidence="21" id="KW-1185">Reference proteome</keyword>
<dbReference type="AlphaFoldDB" id="A0AAW0XVY6"/>
<dbReference type="PANTHER" id="PTHR11081:SF8">
    <property type="entry name" value="EXONUCLEASE 1"/>
    <property type="match status" value="1"/>
</dbReference>
<dbReference type="GO" id="GO:0017108">
    <property type="term" value="F:5'-flap endonuclease activity"/>
    <property type="evidence" value="ECO:0007669"/>
    <property type="project" value="TreeGrafter"/>
</dbReference>
<dbReference type="EMBL" id="JARKIK010000023">
    <property type="protein sequence ID" value="KAK8743986.1"/>
    <property type="molecule type" value="Genomic_DNA"/>
</dbReference>
<dbReference type="GO" id="GO:0005634">
    <property type="term" value="C:nucleus"/>
    <property type="evidence" value="ECO:0007669"/>
    <property type="project" value="UniProtKB-SubCell"/>
</dbReference>
<dbReference type="GO" id="GO:0003677">
    <property type="term" value="F:DNA binding"/>
    <property type="evidence" value="ECO:0007669"/>
    <property type="project" value="UniProtKB-UniRule"/>
</dbReference>
<dbReference type="SMART" id="SM00485">
    <property type="entry name" value="XPGN"/>
    <property type="match status" value="1"/>
</dbReference>
<evidence type="ECO:0000256" key="2">
    <source>
        <dbReference type="ARBA" id="ARBA00010563"/>
    </source>
</evidence>
<evidence type="ECO:0000256" key="7">
    <source>
        <dbReference type="ARBA" id="ARBA00022763"/>
    </source>
</evidence>
<dbReference type="InterPro" id="IPR006085">
    <property type="entry name" value="XPG_DNA_repair_N"/>
</dbReference>
<dbReference type="PANTHER" id="PTHR11081">
    <property type="entry name" value="FLAP ENDONUCLEASE FAMILY MEMBER"/>
    <property type="match status" value="1"/>
</dbReference>
<dbReference type="GO" id="GO:0035312">
    <property type="term" value="F:5'-3' DNA exonuclease activity"/>
    <property type="evidence" value="ECO:0007669"/>
    <property type="project" value="UniProtKB-UniRule"/>
</dbReference>
<dbReference type="InterPro" id="IPR029060">
    <property type="entry name" value="PIN-like_dom_sf"/>
</dbReference>
<dbReference type="PRINTS" id="PR00853">
    <property type="entry name" value="XPGRADSUPER"/>
</dbReference>
<evidence type="ECO:0000256" key="3">
    <source>
        <dbReference type="ARBA" id="ARBA00020324"/>
    </source>
</evidence>